<evidence type="ECO:0000256" key="1">
    <source>
        <dbReference type="ARBA" id="ARBA00009438"/>
    </source>
</evidence>
<dbReference type="NCBIfam" id="TIGR03730">
    <property type="entry name" value="tungstate_WtpA"/>
    <property type="match status" value="1"/>
</dbReference>
<dbReference type="HOGENOM" id="CLU_055936_0_0_7"/>
<dbReference type="EMBL" id="AFRZ01000001">
    <property type="protein sequence ID" value="EHP28655.1"/>
    <property type="molecule type" value="Genomic_DNA"/>
</dbReference>
<dbReference type="PANTHER" id="PTHR30632:SF16">
    <property type="entry name" value="MOLYBDATE_TUNGSTATE-BINDING PROTEIN WTPA"/>
    <property type="match status" value="1"/>
</dbReference>
<dbReference type="OrthoDB" id="9785015at2"/>
<name>B6BLJ8_SULGG</name>
<dbReference type="NCBIfam" id="NF003196">
    <property type="entry name" value="PRK04168.1"/>
    <property type="match status" value="1"/>
</dbReference>
<dbReference type="GO" id="GO:1901359">
    <property type="term" value="F:tungstate binding"/>
    <property type="evidence" value="ECO:0007669"/>
    <property type="project" value="InterPro"/>
</dbReference>
<sequence length="319" mass="35115">MNKKILLSLGFSALLASSLLAKESVSVFHAGSLAVPFAEIEKAFESKYPQYDVQREASGSIAAARKISEIGRAADVMASADYKVIDNLLIPKDAKFNVQFATNEMAIAYTSNAKYAKEINAQNWPEIFLRDGVKVGHSNPNLDPCGYRTMLVTKLAEKHYKSPGLFDKLFGYGESYKVGDEKKSKIIVRPKETDLLGLMEANAYDYLYIYKSVAQQHGLKYIELPKEVSLVDNEFKNFYKTVSFKISGKKPGLFVTKYGGAMVYGITVVENNKSPKNKDGAIKFVNFVLSDEGKKIMASNGQGTFSSPTITGDASIIGK</sequence>
<feature type="signal peptide" evidence="2">
    <location>
        <begin position="1"/>
        <end position="21"/>
    </location>
</feature>
<dbReference type="PATRIC" id="fig|929558.5.peg.130"/>
<feature type="chain" id="PRO_5002843087" evidence="2">
    <location>
        <begin position="22"/>
        <end position="319"/>
    </location>
</feature>
<dbReference type="Proteomes" id="UP000006431">
    <property type="component" value="Unassembled WGS sequence"/>
</dbReference>
<dbReference type="eggNOG" id="COG0725">
    <property type="taxonomic scope" value="Bacteria"/>
</dbReference>
<dbReference type="GO" id="GO:0030973">
    <property type="term" value="F:molybdate ion binding"/>
    <property type="evidence" value="ECO:0007669"/>
    <property type="project" value="TreeGrafter"/>
</dbReference>
<evidence type="ECO:0000313" key="4">
    <source>
        <dbReference type="Proteomes" id="UP000006431"/>
    </source>
</evidence>
<comment type="similarity">
    <text evidence="1">Belongs to the bacterial solute-binding protein 1 family. WtpA subfamily.</text>
</comment>
<gene>
    <name evidence="3" type="primary">modA</name>
    <name evidence="3" type="ORF">SMGD1_0128</name>
</gene>
<dbReference type="InterPro" id="IPR050682">
    <property type="entry name" value="ModA/WtpA"/>
</dbReference>
<dbReference type="Gene3D" id="3.40.190.10">
    <property type="entry name" value="Periplasmic binding protein-like II"/>
    <property type="match status" value="2"/>
</dbReference>
<keyword evidence="4" id="KW-1185">Reference proteome</keyword>
<dbReference type="AlphaFoldDB" id="B6BLJ8"/>
<dbReference type="RefSeq" id="WP_008338205.1">
    <property type="nucleotide sequence ID" value="NZ_AFRZ01000001.1"/>
</dbReference>
<protein>
    <submittedName>
        <fullName evidence="3">ABC-type molybdate transport system, periplasmic component</fullName>
    </submittedName>
</protein>
<proteinExistence type="inferred from homology"/>
<dbReference type="GO" id="GO:0015689">
    <property type="term" value="P:molybdate ion transport"/>
    <property type="evidence" value="ECO:0007669"/>
    <property type="project" value="TreeGrafter"/>
</dbReference>
<dbReference type="CDD" id="cd13540">
    <property type="entry name" value="PBP2_ModA_WtpA"/>
    <property type="match status" value="1"/>
</dbReference>
<evidence type="ECO:0000256" key="2">
    <source>
        <dbReference type="SAM" id="SignalP"/>
    </source>
</evidence>
<accession>B6BLJ8</accession>
<keyword evidence="2" id="KW-0732">Signal</keyword>
<dbReference type="InterPro" id="IPR022498">
    <property type="entry name" value="ABC_trnspt_W-bd_WtpA"/>
</dbReference>
<accession>H1FSA9</accession>
<evidence type="ECO:0000313" key="3">
    <source>
        <dbReference type="EMBL" id="EHP28655.1"/>
    </source>
</evidence>
<comment type="caution">
    <text evidence="3">The sequence shown here is derived from an EMBL/GenBank/DDBJ whole genome shotgun (WGS) entry which is preliminary data.</text>
</comment>
<dbReference type="Pfam" id="PF13531">
    <property type="entry name" value="SBP_bac_11"/>
    <property type="match status" value="1"/>
</dbReference>
<reference evidence="3 4" key="1">
    <citation type="journal article" date="2012" name="Proc. Natl. Acad. Sci. U.S.A.">
        <title>Genome and physiology of a model Epsilonproteobacterium responsible for sulfide detoxification in marine oxygen depletion zones.</title>
        <authorList>
            <person name="Grote J."/>
            <person name="Schott T."/>
            <person name="Bruckner C.G."/>
            <person name="Glockner F.O."/>
            <person name="Jost G."/>
            <person name="Teeling H."/>
            <person name="Labrenz M."/>
            <person name="Jurgens K."/>
        </authorList>
    </citation>
    <scope>NUCLEOTIDE SEQUENCE [LARGE SCALE GENOMIC DNA]</scope>
    <source>
        <strain evidence="3 4">GD1</strain>
    </source>
</reference>
<dbReference type="PANTHER" id="PTHR30632">
    <property type="entry name" value="MOLYBDATE-BINDING PERIPLASMIC PROTEIN"/>
    <property type="match status" value="1"/>
</dbReference>
<organism evidence="3 4">
    <name type="scientific">Sulfurimonas gotlandica (strain DSM 19862 / JCM 16533 / GD1)</name>
    <dbReference type="NCBI Taxonomy" id="929558"/>
    <lineage>
        <taxon>Bacteria</taxon>
        <taxon>Pseudomonadati</taxon>
        <taxon>Campylobacterota</taxon>
        <taxon>Epsilonproteobacteria</taxon>
        <taxon>Campylobacterales</taxon>
        <taxon>Sulfurimonadaceae</taxon>
        <taxon>Sulfurimonas</taxon>
    </lineage>
</organism>
<dbReference type="SUPFAM" id="SSF53850">
    <property type="entry name" value="Periplasmic binding protein-like II"/>
    <property type="match status" value="1"/>
</dbReference>
<dbReference type="STRING" id="929558.SMGD1_0128"/>